<dbReference type="EMBL" id="LIUF01000001">
    <property type="protein sequence ID" value="KOX94887.1"/>
    <property type="molecule type" value="Genomic_DNA"/>
</dbReference>
<sequence length="357" mass="39511">MTYRLVHVGLGGQGSTWATDAIPPNVRDDRIEVVAAVDTDPERHELAQRELGLSPEECYTDLETALSERPADICSIVTPPSTHEAVVETALAHDLHIISEKPIADTLEASVRVAEKVDEAGKKMGVTMSHRFDRDKATFQRAVEDAGDIDYLTARYTGNVRERGFYADYVYEMENMLLLDGAIHHLDILASLADSPCERVYAETWTPEEADYDGDCTGLVTLHFADGTRAQYEGSYANATTLNGWGHEQFRAECTDQTVVLDRRDVERFHADDYHTGNFESIGKGDGESVPLAERPHWKNAWLIEQFCDWIDGGEPMPTNVDSVLQSMAIVFAAIESSETGEAVDVQALLDDARANA</sequence>
<protein>
    <recommendedName>
        <fullName evidence="5">Oxidoreductase</fullName>
    </recommendedName>
</protein>
<dbReference type="Gene3D" id="3.40.50.720">
    <property type="entry name" value="NAD(P)-binding Rossmann-like Domain"/>
    <property type="match status" value="1"/>
</dbReference>
<feature type="domain" description="Gfo/Idh/MocA-like oxidoreductase N-terminal" evidence="1">
    <location>
        <begin position="8"/>
        <end position="126"/>
    </location>
</feature>
<dbReference type="PANTHER" id="PTHR43377:SF1">
    <property type="entry name" value="BILIVERDIN REDUCTASE A"/>
    <property type="match status" value="1"/>
</dbReference>
<dbReference type="Proteomes" id="UP000037729">
    <property type="component" value="Unassembled WGS sequence"/>
</dbReference>
<dbReference type="PATRIC" id="fig|1705562.3.peg.1604"/>
<reference evidence="3 4" key="1">
    <citation type="submission" date="2015-08" db="EMBL/GenBank/DDBJ databases">
        <title>Genomes of Isolates from Cabo Rojo, PR.</title>
        <authorList>
            <person name="Sanchez-Nieves R.L."/>
            <person name="Montalvo-Rodriguez R."/>
        </authorList>
    </citation>
    <scope>NUCLEOTIDE SEQUENCE [LARGE SCALE GENOMIC DNA]</scope>
    <source>
        <strain evidence="3 4">SL3</strain>
    </source>
</reference>
<dbReference type="AlphaFoldDB" id="A0A0M9AM81"/>
<dbReference type="InterPro" id="IPR055170">
    <property type="entry name" value="GFO_IDH_MocA-like_dom"/>
</dbReference>
<dbReference type="GO" id="GO:0000166">
    <property type="term" value="F:nucleotide binding"/>
    <property type="evidence" value="ECO:0007669"/>
    <property type="project" value="InterPro"/>
</dbReference>
<name>A0A0M9AM81_9EURY</name>
<dbReference type="SUPFAM" id="SSF55347">
    <property type="entry name" value="Glyceraldehyde-3-phosphate dehydrogenase-like, C-terminal domain"/>
    <property type="match status" value="1"/>
</dbReference>
<evidence type="ECO:0000313" key="4">
    <source>
        <dbReference type="Proteomes" id="UP000037729"/>
    </source>
</evidence>
<keyword evidence="4" id="KW-1185">Reference proteome</keyword>
<evidence type="ECO:0000259" key="1">
    <source>
        <dbReference type="Pfam" id="PF01408"/>
    </source>
</evidence>
<evidence type="ECO:0000313" key="3">
    <source>
        <dbReference type="EMBL" id="KOX94887.1"/>
    </source>
</evidence>
<organism evidence="3 4">
    <name type="scientific">Haloarcula rubripromontorii</name>
    <dbReference type="NCBI Taxonomy" id="1705562"/>
    <lineage>
        <taxon>Archaea</taxon>
        <taxon>Methanobacteriati</taxon>
        <taxon>Methanobacteriota</taxon>
        <taxon>Stenosarchaea group</taxon>
        <taxon>Halobacteria</taxon>
        <taxon>Halobacteriales</taxon>
        <taxon>Haloarculaceae</taxon>
        <taxon>Haloarcula</taxon>
    </lineage>
</organism>
<dbReference type="InterPro" id="IPR000683">
    <property type="entry name" value="Gfo/Idh/MocA-like_OxRdtase_N"/>
</dbReference>
<comment type="caution">
    <text evidence="3">The sequence shown here is derived from an EMBL/GenBank/DDBJ whole genome shotgun (WGS) entry which is preliminary data.</text>
</comment>
<evidence type="ECO:0000259" key="2">
    <source>
        <dbReference type="Pfam" id="PF22725"/>
    </source>
</evidence>
<dbReference type="OrthoDB" id="25239at2157"/>
<accession>A0A0M9AM81</accession>
<dbReference type="PANTHER" id="PTHR43377">
    <property type="entry name" value="BILIVERDIN REDUCTASE A"/>
    <property type="match status" value="1"/>
</dbReference>
<dbReference type="Gene3D" id="3.30.360.10">
    <property type="entry name" value="Dihydrodipicolinate Reductase, domain 2"/>
    <property type="match status" value="1"/>
</dbReference>
<dbReference type="RefSeq" id="WP_053966652.1">
    <property type="nucleotide sequence ID" value="NZ_LIUF01000001.1"/>
</dbReference>
<dbReference type="Pfam" id="PF22725">
    <property type="entry name" value="GFO_IDH_MocA_C3"/>
    <property type="match status" value="1"/>
</dbReference>
<feature type="domain" description="GFO/IDH/MocA-like oxidoreductase" evidence="2">
    <location>
        <begin position="146"/>
        <end position="247"/>
    </location>
</feature>
<gene>
    <name evidence="3" type="ORF">AMS69_03235</name>
</gene>
<dbReference type="Pfam" id="PF01408">
    <property type="entry name" value="GFO_IDH_MocA"/>
    <property type="match status" value="1"/>
</dbReference>
<proteinExistence type="predicted"/>
<dbReference type="SUPFAM" id="SSF51735">
    <property type="entry name" value="NAD(P)-binding Rossmann-fold domains"/>
    <property type="match status" value="1"/>
</dbReference>
<dbReference type="InterPro" id="IPR036291">
    <property type="entry name" value="NAD(P)-bd_dom_sf"/>
</dbReference>
<dbReference type="STRING" id="1705562.AMS69_03235"/>
<dbReference type="InterPro" id="IPR051450">
    <property type="entry name" value="Gfo/Idh/MocA_Oxidoreductases"/>
</dbReference>
<evidence type="ECO:0008006" key="5">
    <source>
        <dbReference type="Google" id="ProtNLM"/>
    </source>
</evidence>